<evidence type="ECO:0008006" key="3">
    <source>
        <dbReference type="Google" id="ProtNLM"/>
    </source>
</evidence>
<proteinExistence type="predicted"/>
<sequence>MGKRFNNLDAALKYLRAPGATTGTTTITAPAGSQLAEYQEYKSGKKIITYTRDATSKPGNLGEAFIKPFGLVAADTKVFIVDYSARAKTGATGSGVSDTVLGHEASSADASRVYGFTPAKAVVTVAGTGEGTATPSKITGRSYKKKANNTYTYPLGRTTANPSYSEQKGAVTAAVATGSANRGVSFKPEIYR</sequence>
<comment type="caution">
    <text evidence="1">The sequence shown here is derived from an EMBL/GenBank/DDBJ whole genome shotgun (WGS) entry which is preliminary data.</text>
</comment>
<gene>
    <name evidence="1" type="ORF">H6G81_32370</name>
</gene>
<dbReference type="RefSeq" id="WP_029634453.1">
    <property type="nucleotide sequence ID" value="NZ_JACJTA010000126.1"/>
</dbReference>
<evidence type="ECO:0000313" key="2">
    <source>
        <dbReference type="Proteomes" id="UP000660380"/>
    </source>
</evidence>
<organism evidence="1 2">
    <name type="scientific">Scytonema hofmannii FACHB-248</name>
    <dbReference type="NCBI Taxonomy" id="1842502"/>
    <lineage>
        <taxon>Bacteria</taxon>
        <taxon>Bacillati</taxon>
        <taxon>Cyanobacteriota</taxon>
        <taxon>Cyanophyceae</taxon>
        <taxon>Nostocales</taxon>
        <taxon>Scytonemataceae</taxon>
        <taxon>Scytonema</taxon>
    </lineage>
</organism>
<reference evidence="1 2" key="1">
    <citation type="journal article" date="2020" name="ISME J.">
        <title>Comparative genomics reveals insights into cyanobacterial evolution and habitat adaptation.</title>
        <authorList>
            <person name="Chen M.Y."/>
            <person name="Teng W.K."/>
            <person name="Zhao L."/>
            <person name="Hu C.X."/>
            <person name="Zhou Y.K."/>
            <person name="Han B.P."/>
            <person name="Song L.R."/>
            <person name="Shu W.S."/>
        </authorList>
    </citation>
    <scope>NUCLEOTIDE SEQUENCE [LARGE SCALE GENOMIC DNA]</scope>
    <source>
        <strain evidence="1 2">FACHB-248</strain>
    </source>
</reference>
<name>A0ABR8H180_9CYAN</name>
<accession>A0ABR8H180</accession>
<protein>
    <recommendedName>
        <fullName evidence="3">CpcD</fullName>
    </recommendedName>
</protein>
<evidence type="ECO:0000313" key="1">
    <source>
        <dbReference type="EMBL" id="MBD2609087.1"/>
    </source>
</evidence>
<dbReference type="EMBL" id="JACJTA010000126">
    <property type="protein sequence ID" value="MBD2609087.1"/>
    <property type="molecule type" value="Genomic_DNA"/>
</dbReference>
<keyword evidence="2" id="KW-1185">Reference proteome</keyword>
<dbReference type="Proteomes" id="UP000660380">
    <property type="component" value="Unassembled WGS sequence"/>
</dbReference>